<gene>
    <name evidence="8" type="ORF">BJX63DRAFT_435708</name>
</gene>
<sequence length="463" mass="50834">MMLLHHSKSVKVILSYVLDWIVLIAVGITSTIIDTLEPHKRPFSLTDPNISLPYSESETVPLWLLGILIGVFPLVMILIVTFIFVPGATVPRHTPTGLIWRRKLWEFHICTLGFATAHIIAFFFTQGMKNLFGQPRPDLLDRCQPDVDNARDHAVGRFAGESLAGQLYSASICQQEDLNILDDGFRSYPSGHSSASAAGLVYLSLFLASKFTVTVPFVRPGAFSETISHAAFPSRMATADPLRDGMEGCGVPFPISPKPVYGRRAQNNAKFQSLRNRAAAPPLYLLTIALAPFALSIYISASRWFDFRHHGFDILFGYLTGLISAVCSFRYYHLPISGGAGWVWGPRSNDRAFWAGVGRIGYTSQPIEEGVSTAQEADKGHRMRFDEVDCGHEEVLALPYLSQRPTNTSNGSGIGLGPCNYQPNSSNAYASSAYSPSGSHKPCAGSNLDDYFDVEMQRMGDGI</sequence>
<dbReference type="InterPro" id="IPR000326">
    <property type="entry name" value="PAP2/HPO"/>
</dbReference>
<dbReference type="CDD" id="cd03390">
    <property type="entry name" value="PAP2_containing_1_like"/>
    <property type="match status" value="1"/>
</dbReference>
<feature type="transmembrane region" description="Helical" evidence="6">
    <location>
        <begin position="314"/>
        <end position="332"/>
    </location>
</feature>
<dbReference type="PANTHER" id="PTHR10165:SF154">
    <property type="entry name" value="PAP2 DOMAIN PROTEIN (AFU_ORTHOLOGUE AFUA_1G09730)"/>
    <property type="match status" value="1"/>
</dbReference>
<dbReference type="SMART" id="SM00014">
    <property type="entry name" value="acidPPc"/>
    <property type="match status" value="1"/>
</dbReference>
<feature type="transmembrane region" description="Helical" evidence="6">
    <location>
        <begin position="12"/>
        <end position="33"/>
    </location>
</feature>
<dbReference type="InterPro" id="IPR043216">
    <property type="entry name" value="PAP-like"/>
</dbReference>
<evidence type="ECO:0000256" key="6">
    <source>
        <dbReference type="SAM" id="Phobius"/>
    </source>
</evidence>
<evidence type="ECO:0000256" key="1">
    <source>
        <dbReference type="ARBA" id="ARBA00004141"/>
    </source>
</evidence>
<dbReference type="Proteomes" id="UP001610334">
    <property type="component" value="Unassembled WGS sequence"/>
</dbReference>
<evidence type="ECO:0000256" key="5">
    <source>
        <dbReference type="ARBA" id="ARBA00023136"/>
    </source>
</evidence>
<dbReference type="SUPFAM" id="SSF48317">
    <property type="entry name" value="Acid phosphatase/Vanadium-dependent haloperoxidase"/>
    <property type="match status" value="1"/>
</dbReference>
<evidence type="ECO:0000313" key="9">
    <source>
        <dbReference type="Proteomes" id="UP001610334"/>
    </source>
</evidence>
<dbReference type="EMBL" id="JBFXLT010000101">
    <property type="protein sequence ID" value="KAL2808904.1"/>
    <property type="molecule type" value="Genomic_DNA"/>
</dbReference>
<feature type="domain" description="Phosphatidic acid phosphatase type 2/haloperoxidase" evidence="7">
    <location>
        <begin position="112"/>
        <end position="253"/>
    </location>
</feature>
<keyword evidence="9" id="KW-1185">Reference proteome</keyword>
<evidence type="ECO:0000259" key="7">
    <source>
        <dbReference type="SMART" id="SM00014"/>
    </source>
</evidence>
<feature type="transmembrane region" description="Helical" evidence="6">
    <location>
        <begin position="105"/>
        <end position="124"/>
    </location>
</feature>
<keyword evidence="5 6" id="KW-0472">Membrane</keyword>
<feature type="transmembrane region" description="Helical" evidence="6">
    <location>
        <begin position="283"/>
        <end position="302"/>
    </location>
</feature>
<accession>A0ABR4H110</accession>
<reference evidence="8 9" key="1">
    <citation type="submission" date="2024-07" db="EMBL/GenBank/DDBJ databases">
        <title>Section-level genome sequencing and comparative genomics of Aspergillus sections Usti and Cavernicolus.</title>
        <authorList>
            <consortium name="Lawrence Berkeley National Laboratory"/>
            <person name="Nybo J.L."/>
            <person name="Vesth T.C."/>
            <person name="Theobald S."/>
            <person name="Frisvad J.C."/>
            <person name="Larsen T.O."/>
            <person name="Kjaerboelling I."/>
            <person name="Rothschild-Mancinelli K."/>
            <person name="Lyhne E.K."/>
            <person name="Kogle M.E."/>
            <person name="Barry K."/>
            <person name="Clum A."/>
            <person name="Na H."/>
            <person name="Ledsgaard L."/>
            <person name="Lin J."/>
            <person name="Lipzen A."/>
            <person name="Kuo A."/>
            <person name="Riley R."/>
            <person name="Mondo S."/>
            <person name="Labutti K."/>
            <person name="Haridas S."/>
            <person name="Pangalinan J."/>
            <person name="Salamov A.A."/>
            <person name="Simmons B.A."/>
            <person name="Magnuson J.K."/>
            <person name="Chen J."/>
            <person name="Drula E."/>
            <person name="Henrissat B."/>
            <person name="Wiebenga A."/>
            <person name="Lubbers R.J."/>
            <person name="Gomes A.C."/>
            <person name="Makela M.R."/>
            <person name="Stajich J."/>
            <person name="Grigoriev I.V."/>
            <person name="Mortensen U.H."/>
            <person name="De Vries R.P."/>
            <person name="Baker S.E."/>
            <person name="Andersen M.R."/>
        </authorList>
    </citation>
    <scope>NUCLEOTIDE SEQUENCE [LARGE SCALE GENOMIC DNA]</scope>
    <source>
        <strain evidence="8 9">CBS 588.65</strain>
    </source>
</reference>
<dbReference type="Pfam" id="PF01569">
    <property type="entry name" value="PAP2"/>
    <property type="match status" value="1"/>
</dbReference>
<name>A0ABR4H110_9EURO</name>
<evidence type="ECO:0000256" key="3">
    <source>
        <dbReference type="ARBA" id="ARBA00022692"/>
    </source>
</evidence>
<dbReference type="InterPro" id="IPR036938">
    <property type="entry name" value="PAP2/HPO_sf"/>
</dbReference>
<evidence type="ECO:0000256" key="4">
    <source>
        <dbReference type="ARBA" id="ARBA00022989"/>
    </source>
</evidence>
<dbReference type="Gene3D" id="1.20.144.10">
    <property type="entry name" value="Phosphatidic acid phosphatase type 2/haloperoxidase"/>
    <property type="match status" value="1"/>
</dbReference>
<evidence type="ECO:0000313" key="8">
    <source>
        <dbReference type="EMBL" id="KAL2808904.1"/>
    </source>
</evidence>
<evidence type="ECO:0000256" key="2">
    <source>
        <dbReference type="ARBA" id="ARBA00008816"/>
    </source>
</evidence>
<comment type="caution">
    <text evidence="8">The sequence shown here is derived from an EMBL/GenBank/DDBJ whole genome shotgun (WGS) entry which is preliminary data.</text>
</comment>
<keyword evidence="4 6" id="KW-1133">Transmembrane helix</keyword>
<proteinExistence type="inferred from homology"/>
<protein>
    <submittedName>
        <fullName evidence="8">PAP2 superfamily-domain-containing protein</fullName>
    </submittedName>
</protein>
<dbReference type="PANTHER" id="PTHR10165">
    <property type="entry name" value="LIPID PHOSPHATE PHOSPHATASE"/>
    <property type="match status" value="1"/>
</dbReference>
<comment type="similarity">
    <text evidence="2">Belongs to the PA-phosphatase related phosphoesterase family.</text>
</comment>
<organism evidence="8 9">
    <name type="scientific">Aspergillus granulosus</name>
    <dbReference type="NCBI Taxonomy" id="176169"/>
    <lineage>
        <taxon>Eukaryota</taxon>
        <taxon>Fungi</taxon>
        <taxon>Dikarya</taxon>
        <taxon>Ascomycota</taxon>
        <taxon>Pezizomycotina</taxon>
        <taxon>Eurotiomycetes</taxon>
        <taxon>Eurotiomycetidae</taxon>
        <taxon>Eurotiales</taxon>
        <taxon>Aspergillaceae</taxon>
        <taxon>Aspergillus</taxon>
        <taxon>Aspergillus subgen. Nidulantes</taxon>
    </lineage>
</organism>
<keyword evidence="3 6" id="KW-0812">Transmembrane</keyword>
<feature type="transmembrane region" description="Helical" evidence="6">
    <location>
        <begin position="62"/>
        <end position="85"/>
    </location>
</feature>
<comment type="subcellular location">
    <subcellularLocation>
        <location evidence="1">Membrane</location>
        <topology evidence="1">Multi-pass membrane protein</topology>
    </subcellularLocation>
</comment>